<dbReference type="InterPro" id="IPR010817">
    <property type="entry name" value="HemY_N"/>
</dbReference>
<dbReference type="InterPro" id="IPR005254">
    <property type="entry name" value="Heme_biosyn_assoc_TPR_pro"/>
</dbReference>
<accession>A0ABV3TEI6</accession>
<keyword evidence="9" id="KW-0627">Porphyrin biosynthesis</keyword>
<comment type="subcellular location">
    <subcellularLocation>
        <location evidence="2">Cell inner membrane</location>
        <topology evidence="2">Multi-pass membrane protein</topology>
    </subcellularLocation>
</comment>
<evidence type="ECO:0000256" key="7">
    <source>
        <dbReference type="ARBA" id="ARBA00022989"/>
    </source>
</evidence>
<feature type="domain" description="HemY N-terminal" evidence="11">
    <location>
        <begin position="26"/>
        <end position="132"/>
    </location>
</feature>
<organism evidence="12 13">
    <name type="scientific">Spiribacter pallidus</name>
    <dbReference type="NCBI Taxonomy" id="1987936"/>
    <lineage>
        <taxon>Bacteria</taxon>
        <taxon>Pseudomonadati</taxon>
        <taxon>Pseudomonadota</taxon>
        <taxon>Gammaproteobacteria</taxon>
        <taxon>Chromatiales</taxon>
        <taxon>Ectothiorhodospiraceae</taxon>
        <taxon>Spiribacter</taxon>
    </lineage>
</organism>
<dbReference type="Proteomes" id="UP001556709">
    <property type="component" value="Unassembled WGS sequence"/>
</dbReference>
<keyword evidence="13" id="KW-1185">Reference proteome</keyword>
<dbReference type="Pfam" id="PF13432">
    <property type="entry name" value="TPR_16"/>
    <property type="match status" value="2"/>
</dbReference>
<comment type="function">
    <text evidence="1">Involved in a late step of protoheme IX synthesis.</text>
</comment>
<keyword evidence="5" id="KW-0997">Cell inner membrane</keyword>
<gene>
    <name evidence="12" type="ORF">V6X73_07360</name>
</gene>
<keyword evidence="6 10" id="KW-0812">Transmembrane</keyword>
<dbReference type="Gene3D" id="1.25.40.10">
    <property type="entry name" value="Tetratricopeptide repeat domain"/>
    <property type="match status" value="2"/>
</dbReference>
<name>A0ABV3TEI6_9GAMM</name>
<evidence type="ECO:0000256" key="3">
    <source>
        <dbReference type="ARBA" id="ARBA00004744"/>
    </source>
</evidence>
<dbReference type="NCBIfam" id="TIGR00540">
    <property type="entry name" value="TPR_hemY_coli"/>
    <property type="match status" value="1"/>
</dbReference>
<evidence type="ECO:0000256" key="9">
    <source>
        <dbReference type="ARBA" id="ARBA00023244"/>
    </source>
</evidence>
<evidence type="ECO:0000256" key="5">
    <source>
        <dbReference type="ARBA" id="ARBA00022519"/>
    </source>
</evidence>
<evidence type="ECO:0000256" key="8">
    <source>
        <dbReference type="ARBA" id="ARBA00023136"/>
    </source>
</evidence>
<dbReference type="SUPFAM" id="SSF48452">
    <property type="entry name" value="TPR-like"/>
    <property type="match status" value="1"/>
</dbReference>
<evidence type="ECO:0000256" key="6">
    <source>
        <dbReference type="ARBA" id="ARBA00022692"/>
    </source>
</evidence>
<evidence type="ECO:0000256" key="1">
    <source>
        <dbReference type="ARBA" id="ARBA00002962"/>
    </source>
</evidence>
<comment type="caution">
    <text evidence="12">The sequence shown here is derived from an EMBL/GenBank/DDBJ whole genome shotgun (WGS) entry which is preliminary data.</text>
</comment>
<keyword evidence="4" id="KW-1003">Cell membrane</keyword>
<comment type="pathway">
    <text evidence="3">Porphyrin-containing compound metabolism; protoheme biosynthesis.</text>
</comment>
<evidence type="ECO:0000256" key="10">
    <source>
        <dbReference type="SAM" id="Phobius"/>
    </source>
</evidence>
<proteinExistence type="predicted"/>
<dbReference type="Pfam" id="PF07219">
    <property type="entry name" value="HemY_N"/>
    <property type="match status" value="1"/>
</dbReference>
<feature type="transmembrane region" description="Helical" evidence="10">
    <location>
        <begin position="39"/>
        <end position="62"/>
    </location>
</feature>
<sequence length="406" mass="45590">MRRVILLVLLLLVSVAGALWLEARQGFVLLRLGELTVQASLFVAALAVIVAGVLIWLVVGLLQKLFRAPGRVRGRWQRHRRVRANRELVDGLIELAEGRYAAAERHLQTTAEAASQPVVHHLLAALAAHRQGDWTRRDQRLADADLWDDRARVAVNVVKAQLQVDAGQWEEALATLGWLRERAPGNPRVLMLLTDALQAVGDEQRLIELLPDLRRSEAIDENRLASIERRAFDRQLTQLGVETSADALERVWKGLPRSRRRDPHLQARFARALIAADCPATAEKRLRRWLKRRWEPALVEVFGELRTDPPEKALQPIAEWLQQRPDDPVLLLAAGRQALAAEHWGQARNYLEAAVARGREPAALRLLADLYERLGEQEHARRTYRQALGMDGGEPLAAPASDGQNG</sequence>
<keyword evidence="8 10" id="KW-0472">Membrane</keyword>
<evidence type="ECO:0000256" key="4">
    <source>
        <dbReference type="ARBA" id="ARBA00022475"/>
    </source>
</evidence>
<keyword evidence="7 10" id="KW-1133">Transmembrane helix</keyword>
<protein>
    <submittedName>
        <fullName evidence="12">Heme biosynthesis HemY N-terminal domain-containing protein</fullName>
    </submittedName>
</protein>
<reference evidence="12 13" key="1">
    <citation type="submission" date="2024-02" db="EMBL/GenBank/DDBJ databases">
        <title>New especies of Spiribacter isolated from saline water.</title>
        <authorList>
            <person name="Leon M.J."/>
            <person name="De La Haba R."/>
            <person name="Sanchez-Porro C."/>
            <person name="Ventosa A."/>
        </authorList>
    </citation>
    <scope>NUCLEOTIDE SEQUENCE [LARGE SCALE GENOMIC DNA]</scope>
    <source>
        <strain evidence="13">ag22IC6-390</strain>
    </source>
</reference>
<dbReference type="EMBL" id="JBAKFM010000003">
    <property type="protein sequence ID" value="MEX0469540.1"/>
    <property type="molecule type" value="Genomic_DNA"/>
</dbReference>
<evidence type="ECO:0000259" key="11">
    <source>
        <dbReference type="Pfam" id="PF07219"/>
    </source>
</evidence>
<dbReference type="InterPro" id="IPR011990">
    <property type="entry name" value="TPR-like_helical_dom_sf"/>
</dbReference>
<evidence type="ECO:0000313" key="12">
    <source>
        <dbReference type="EMBL" id="MEX0469540.1"/>
    </source>
</evidence>
<evidence type="ECO:0000313" key="13">
    <source>
        <dbReference type="Proteomes" id="UP001556709"/>
    </source>
</evidence>
<dbReference type="RefSeq" id="WP_367959133.1">
    <property type="nucleotide sequence ID" value="NZ_JBAKFH010000001.1"/>
</dbReference>
<evidence type="ECO:0000256" key="2">
    <source>
        <dbReference type="ARBA" id="ARBA00004429"/>
    </source>
</evidence>